<sequence>NNLRSTYLQEVNKIGSSTDIAYVPKVSWFKVAHRFLPSVMKTRAFSNLEAAGHVEVNISYIKKETDQDDCNLTQHCEQINTTKCIQYSKESNETQFTSSNPKMHELSTGTKRNRPQESQVKGKRFKSSNTPDHIQVINTLQSIADNLTNMDKQDEFSYFGENIACQLRQLPLVAALQCQSEILEIIKQMRIVSLMSSSISLVSPRTSIT</sequence>
<protein>
    <recommendedName>
        <fullName evidence="3">BESS domain-containing protein</fullName>
    </recommendedName>
</protein>
<evidence type="ECO:0000256" key="1">
    <source>
        <dbReference type="SAM" id="MobiDB-lite"/>
    </source>
</evidence>
<feature type="region of interest" description="Disordered" evidence="1">
    <location>
        <begin position="94"/>
        <end position="131"/>
    </location>
</feature>
<organism evidence="2">
    <name type="scientific">Clastoptera arizonana</name>
    <name type="common">Arizona spittle bug</name>
    <dbReference type="NCBI Taxonomy" id="38151"/>
    <lineage>
        <taxon>Eukaryota</taxon>
        <taxon>Metazoa</taxon>
        <taxon>Ecdysozoa</taxon>
        <taxon>Arthropoda</taxon>
        <taxon>Hexapoda</taxon>
        <taxon>Insecta</taxon>
        <taxon>Pterygota</taxon>
        <taxon>Neoptera</taxon>
        <taxon>Paraneoptera</taxon>
        <taxon>Hemiptera</taxon>
        <taxon>Auchenorrhyncha</taxon>
        <taxon>Cercopoidea</taxon>
        <taxon>Clastopteridae</taxon>
        <taxon>Clastoptera</taxon>
    </lineage>
</organism>
<dbReference type="AlphaFoldDB" id="A0A1B6CAC2"/>
<name>A0A1B6CAC2_9HEMI</name>
<dbReference type="EMBL" id="GEDC01026862">
    <property type="protein sequence ID" value="JAS10436.1"/>
    <property type="molecule type" value="Transcribed_RNA"/>
</dbReference>
<accession>A0A1B6CAC2</accession>
<evidence type="ECO:0000313" key="2">
    <source>
        <dbReference type="EMBL" id="JAS10436.1"/>
    </source>
</evidence>
<reference evidence="2" key="1">
    <citation type="submission" date="2015-12" db="EMBL/GenBank/DDBJ databases">
        <title>De novo transcriptome assembly of four potential Pierce s Disease insect vectors from Arizona vineyards.</title>
        <authorList>
            <person name="Tassone E.E."/>
        </authorList>
    </citation>
    <scope>NUCLEOTIDE SEQUENCE</scope>
</reference>
<gene>
    <name evidence="2" type="ORF">g.1990</name>
</gene>
<evidence type="ECO:0008006" key="3">
    <source>
        <dbReference type="Google" id="ProtNLM"/>
    </source>
</evidence>
<feature type="non-terminal residue" evidence="2">
    <location>
        <position position="1"/>
    </location>
</feature>
<proteinExistence type="predicted"/>